<proteinExistence type="predicted"/>
<evidence type="ECO:0000259" key="2">
    <source>
        <dbReference type="PROSITE" id="PS50089"/>
    </source>
</evidence>
<dbReference type="EMBL" id="VSWC01000158">
    <property type="protein sequence ID" value="KAA1073311.1"/>
    <property type="molecule type" value="Genomic_DNA"/>
</dbReference>
<name>A0A5B0M9M9_PUCGR</name>
<dbReference type="Pfam" id="PF13639">
    <property type="entry name" value="zf-RING_2"/>
    <property type="match status" value="1"/>
</dbReference>
<evidence type="ECO:0000313" key="3">
    <source>
        <dbReference type="EMBL" id="KAA1073311.1"/>
    </source>
</evidence>
<dbReference type="InterPro" id="IPR013083">
    <property type="entry name" value="Znf_RING/FYVE/PHD"/>
</dbReference>
<keyword evidence="4" id="KW-1185">Reference proteome</keyword>
<dbReference type="GO" id="GO:0008270">
    <property type="term" value="F:zinc ion binding"/>
    <property type="evidence" value="ECO:0007669"/>
    <property type="project" value="UniProtKB-KW"/>
</dbReference>
<dbReference type="PANTHER" id="PTHR14991:SF0">
    <property type="entry name" value="RING FINGER PROTEIN 32"/>
    <property type="match status" value="1"/>
</dbReference>
<dbReference type="SUPFAM" id="SSF57850">
    <property type="entry name" value="RING/U-box"/>
    <property type="match status" value="1"/>
</dbReference>
<evidence type="ECO:0000313" key="4">
    <source>
        <dbReference type="Proteomes" id="UP000324748"/>
    </source>
</evidence>
<dbReference type="InterPro" id="IPR001841">
    <property type="entry name" value="Znf_RING"/>
</dbReference>
<dbReference type="InterPro" id="IPR042862">
    <property type="entry name" value="RNF32"/>
</dbReference>
<organism evidence="3 4">
    <name type="scientific">Puccinia graminis f. sp. tritici</name>
    <dbReference type="NCBI Taxonomy" id="56615"/>
    <lineage>
        <taxon>Eukaryota</taxon>
        <taxon>Fungi</taxon>
        <taxon>Dikarya</taxon>
        <taxon>Basidiomycota</taxon>
        <taxon>Pucciniomycotina</taxon>
        <taxon>Pucciniomycetes</taxon>
        <taxon>Pucciniales</taxon>
        <taxon>Pucciniaceae</taxon>
        <taxon>Puccinia</taxon>
    </lineage>
</organism>
<evidence type="ECO:0000256" key="1">
    <source>
        <dbReference type="PROSITE-ProRule" id="PRU00175"/>
    </source>
</evidence>
<dbReference type="Proteomes" id="UP000324748">
    <property type="component" value="Unassembled WGS sequence"/>
</dbReference>
<gene>
    <name evidence="3" type="ORF">PGT21_008024</name>
</gene>
<dbReference type="OrthoDB" id="8062037at2759"/>
<protein>
    <recommendedName>
        <fullName evidence="2">RING-type domain-containing protein</fullName>
    </recommendedName>
</protein>
<accession>A0A5B0M9M9</accession>
<keyword evidence="1" id="KW-0479">Metal-binding</keyword>
<keyword evidence="1" id="KW-0862">Zinc</keyword>
<reference evidence="3 4" key="1">
    <citation type="submission" date="2019-05" db="EMBL/GenBank/DDBJ databases">
        <title>Emergence of the Ug99 lineage of the wheat stem rust pathogen through somatic hybridization.</title>
        <authorList>
            <person name="Li F."/>
            <person name="Upadhyaya N.M."/>
            <person name="Sperschneider J."/>
            <person name="Matny O."/>
            <person name="Nguyen-Phuc H."/>
            <person name="Mago R."/>
            <person name="Raley C."/>
            <person name="Miller M.E."/>
            <person name="Silverstein K.A.T."/>
            <person name="Henningsen E."/>
            <person name="Hirsch C.D."/>
            <person name="Visser B."/>
            <person name="Pretorius Z.A."/>
            <person name="Steffenson B.J."/>
            <person name="Schwessinger B."/>
            <person name="Dodds P.N."/>
            <person name="Figueroa M."/>
        </authorList>
    </citation>
    <scope>NUCLEOTIDE SEQUENCE [LARGE SCALE GENOMIC DNA]</scope>
    <source>
        <strain evidence="3">21-0</strain>
    </source>
</reference>
<dbReference type="AlphaFoldDB" id="A0A5B0M9M9"/>
<dbReference type="Gene3D" id="3.30.40.10">
    <property type="entry name" value="Zinc/RING finger domain, C3HC4 (zinc finger)"/>
    <property type="match status" value="1"/>
</dbReference>
<keyword evidence="1" id="KW-0863">Zinc-finger</keyword>
<sequence>MSSPPLRIIDPEPGRAGEPGSAIRCGETGQDPMASLDAVASAVADARRALQELHHETSTLQLISAQLHRHALLLRLIHNAMALSLQPALEPPHPSRQSTHQRLDLVDSSGNPIHTLASVEAFKSNPEHNQQIPHCLICLEDYILDSPIVVLPCHHSHNFHLTCLTHWARYCQQLLCPLCRSPYEQERSSDDDLPAES</sequence>
<dbReference type="PROSITE" id="PS50089">
    <property type="entry name" value="ZF_RING_2"/>
    <property type="match status" value="1"/>
</dbReference>
<feature type="domain" description="RING-type" evidence="2">
    <location>
        <begin position="135"/>
        <end position="180"/>
    </location>
</feature>
<dbReference type="CDD" id="cd16448">
    <property type="entry name" value="RING-H2"/>
    <property type="match status" value="1"/>
</dbReference>
<dbReference type="PANTHER" id="PTHR14991">
    <property type="entry name" value="RING FINGER PROTEIN 32"/>
    <property type="match status" value="1"/>
</dbReference>
<dbReference type="SMART" id="SM00184">
    <property type="entry name" value="RING"/>
    <property type="match status" value="1"/>
</dbReference>
<comment type="caution">
    <text evidence="3">The sequence shown here is derived from an EMBL/GenBank/DDBJ whole genome shotgun (WGS) entry which is preliminary data.</text>
</comment>